<sequence length="202" mass="22654">MYSKIKHIFIAIVTLFTLSACASGGMVSGDEASDEKKMSRMEALEEKILDVALELQQRAERFDPQEKTVAVTSFVDLDNLDSSSSFGRFVSERLSMEMHDLGFNVRELRQRKSIKFKRQEGEFGLTRQSADLMRKFQVDAVLAGTYLVVDSEVVVNARLIDVDSSRVISVGHMVVNLKQIRGMLPRNNRATPVVKVAHIDGD</sequence>
<name>A0A3B1BUN3_9ZZZZ</name>
<dbReference type="InterPro" id="IPR014549">
    <property type="entry name" value="FlgO"/>
</dbReference>
<proteinExistence type="predicted"/>
<dbReference type="InterPro" id="IPR041215">
    <property type="entry name" value="FlgO_dom"/>
</dbReference>
<dbReference type="Pfam" id="PF17680">
    <property type="entry name" value="FlgO"/>
    <property type="match status" value="1"/>
</dbReference>
<feature type="domain" description="FlgO" evidence="1">
    <location>
        <begin position="53"/>
        <end position="176"/>
    </location>
</feature>
<reference evidence="2" key="1">
    <citation type="submission" date="2018-06" db="EMBL/GenBank/DDBJ databases">
        <authorList>
            <person name="Zhirakovskaya E."/>
        </authorList>
    </citation>
    <scope>NUCLEOTIDE SEQUENCE</scope>
</reference>
<accession>A0A3B1BUN3</accession>
<dbReference type="PROSITE" id="PS51257">
    <property type="entry name" value="PROKAR_LIPOPROTEIN"/>
    <property type="match status" value="1"/>
</dbReference>
<gene>
    <name evidence="2" type="ORF">MNBD_NITROSPINAE03-679</name>
</gene>
<evidence type="ECO:0000259" key="1">
    <source>
        <dbReference type="Pfam" id="PF17680"/>
    </source>
</evidence>
<organism evidence="2">
    <name type="scientific">hydrothermal vent metagenome</name>
    <dbReference type="NCBI Taxonomy" id="652676"/>
    <lineage>
        <taxon>unclassified sequences</taxon>
        <taxon>metagenomes</taxon>
        <taxon>ecological metagenomes</taxon>
    </lineage>
</organism>
<evidence type="ECO:0000313" key="2">
    <source>
        <dbReference type="EMBL" id="VAX15574.1"/>
    </source>
</evidence>
<dbReference type="PIRSF" id="PIRSF028688">
    <property type="entry name" value="UCP_imp_028688"/>
    <property type="match status" value="1"/>
</dbReference>
<dbReference type="EMBL" id="UOGB01000024">
    <property type="protein sequence ID" value="VAX15574.1"/>
    <property type="molecule type" value="Genomic_DNA"/>
</dbReference>
<dbReference type="AlphaFoldDB" id="A0A3B1BUN3"/>
<protein>
    <recommendedName>
        <fullName evidence="1">FlgO domain-containing protein</fullName>
    </recommendedName>
</protein>